<comment type="caution">
    <text evidence="2">The sequence shown here is derived from an EMBL/GenBank/DDBJ whole genome shotgun (WGS) entry which is preliminary data.</text>
</comment>
<dbReference type="EMBL" id="JAJGCB010000019">
    <property type="protein sequence ID" value="KAJ8988326.1"/>
    <property type="molecule type" value="Genomic_DNA"/>
</dbReference>
<feature type="region of interest" description="Disordered" evidence="1">
    <location>
        <begin position="109"/>
        <end position="241"/>
    </location>
</feature>
<evidence type="ECO:0000313" key="3">
    <source>
        <dbReference type="Proteomes" id="UP001161757"/>
    </source>
</evidence>
<feature type="compositionally biased region" description="Basic and acidic residues" evidence="1">
    <location>
        <begin position="262"/>
        <end position="279"/>
    </location>
</feature>
<feature type="compositionally biased region" description="Basic and acidic residues" evidence="1">
    <location>
        <begin position="440"/>
        <end position="457"/>
    </location>
</feature>
<accession>A0AAN6EN15</accession>
<organism evidence="2 3">
    <name type="scientific">Exophiala dermatitidis</name>
    <name type="common">Black yeast-like fungus</name>
    <name type="synonym">Wangiella dermatitidis</name>
    <dbReference type="NCBI Taxonomy" id="5970"/>
    <lineage>
        <taxon>Eukaryota</taxon>
        <taxon>Fungi</taxon>
        <taxon>Dikarya</taxon>
        <taxon>Ascomycota</taxon>
        <taxon>Pezizomycotina</taxon>
        <taxon>Eurotiomycetes</taxon>
        <taxon>Chaetothyriomycetidae</taxon>
        <taxon>Chaetothyriales</taxon>
        <taxon>Herpotrichiellaceae</taxon>
        <taxon>Exophiala</taxon>
    </lineage>
</organism>
<feature type="compositionally biased region" description="Polar residues" evidence="1">
    <location>
        <begin position="200"/>
        <end position="233"/>
    </location>
</feature>
<feature type="compositionally biased region" description="Basic and acidic residues" evidence="1">
    <location>
        <begin position="324"/>
        <end position="333"/>
    </location>
</feature>
<feature type="compositionally biased region" description="Polar residues" evidence="1">
    <location>
        <begin position="501"/>
        <end position="512"/>
    </location>
</feature>
<reference evidence="2" key="1">
    <citation type="submission" date="2023-01" db="EMBL/GenBank/DDBJ databases">
        <title>Exophiala dermititidis isolated from Cystic Fibrosis Patient.</title>
        <authorList>
            <person name="Kurbessoian T."/>
            <person name="Crocker A."/>
            <person name="Murante D."/>
            <person name="Hogan D.A."/>
            <person name="Stajich J.E."/>
        </authorList>
    </citation>
    <scope>NUCLEOTIDE SEQUENCE</scope>
    <source>
        <strain evidence="2">Ex8</strain>
    </source>
</reference>
<sequence length="614" mass="68592">MNRQELADLLAQTHYPSRPGMASSGLCNPSSVLSPRQKFQAHVRTLSDDSISSTSHQLLSPQRSPDLQHTSSLRVQLRDSPSPQYATRPSGVFRFGDLQSEPALIREEREAWNRASPSRALRGRRQDAYVLQPPEEESPAKQPSKRVRQLKSFAPSGAIADHDERPKTSRGLNYNATEEQDQQPRNSRFAEGSMNGRSAGVSSTWPEHSSISSLSGAESDNDTTPRGSPQRSSIDLGEFAPPAVTPATLRQRFFKIGSAFKSHEHTKTQGEREPHPEKEKKKKGLRKSISLWNIHGIGGKKKHGGSTSDLAPQATLEDTTLEVLNDRKRRAEEAYVEQFGPKRRKSNIGQEPEGNEQELRKTPSAKEAPQGSRRGSKTPTRTRRMRRSSSVEIPTDSDLLATHSDLDHHKRPSRRELEKENQQLRAMLRQQQYEATLDPNHAKLQSEPKRSQQHDETGTGGQPEVTPGKPSGKKHNPSRRPQDVPPVPPVPQMPERVVLKNLSNARNQPQGKNNTNNDSNSNANSTSNSNVSKDAETLKGMGINLLTSAPAMGLPRPVSIILEEDEEGENKSPAPQRVRRLEPSDVEKRKMQEQFALQVKGIKREQWEWPEDVF</sequence>
<feature type="region of interest" description="Disordered" evidence="1">
    <location>
        <begin position="262"/>
        <end position="533"/>
    </location>
</feature>
<gene>
    <name evidence="2" type="ORF">HRR80_007742</name>
</gene>
<dbReference type="AlphaFoldDB" id="A0AAN6EN15"/>
<feature type="region of interest" description="Disordered" evidence="1">
    <location>
        <begin position="46"/>
        <end position="91"/>
    </location>
</feature>
<feature type="compositionally biased region" description="Pro residues" evidence="1">
    <location>
        <begin position="483"/>
        <end position="492"/>
    </location>
</feature>
<feature type="compositionally biased region" description="Basic and acidic residues" evidence="1">
    <location>
        <begin position="579"/>
        <end position="588"/>
    </location>
</feature>
<evidence type="ECO:0000256" key="1">
    <source>
        <dbReference type="SAM" id="MobiDB-lite"/>
    </source>
</evidence>
<feature type="compositionally biased region" description="Low complexity" evidence="1">
    <location>
        <begin position="513"/>
        <end position="532"/>
    </location>
</feature>
<protein>
    <submittedName>
        <fullName evidence="2">Uncharacterized protein</fullName>
    </submittedName>
</protein>
<feature type="region of interest" description="Disordered" evidence="1">
    <location>
        <begin position="563"/>
        <end position="588"/>
    </location>
</feature>
<feature type="region of interest" description="Disordered" evidence="1">
    <location>
        <begin position="1"/>
        <end position="33"/>
    </location>
</feature>
<evidence type="ECO:0000313" key="2">
    <source>
        <dbReference type="EMBL" id="KAJ8988326.1"/>
    </source>
</evidence>
<feature type="compositionally biased region" description="Basic residues" evidence="1">
    <location>
        <begin position="374"/>
        <end position="387"/>
    </location>
</feature>
<feature type="compositionally biased region" description="Basic and acidic residues" evidence="1">
    <location>
        <begin position="404"/>
        <end position="422"/>
    </location>
</feature>
<feature type="compositionally biased region" description="Polar residues" evidence="1">
    <location>
        <begin position="48"/>
        <end position="87"/>
    </location>
</feature>
<name>A0AAN6EN15_EXODE</name>
<proteinExistence type="predicted"/>
<dbReference type="Proteomes" id="UP001161757">
    <property type="component" value="Unassembled WGS sequence"/>
</dbReference>